<accession>A0ABY4PWY0</accession>
<evidence type="ECO:0000313" key="3">
    <source>
        <dbReference type="Proteomes" id="UP000829992"/>
    </source>
</evidence>
<gene>
    <name evidence="2" type="ORF">M4V62_22805</name>
</gene>
<keyword evidence="1" id="KW-0472">Membrane</keyword>
<evidence type="ECO:0008006" key="4">
    <source>
        <dbReference type="Google" id="ProtNLM"/>
    </source>
</evidence>
<organism evidence="2 3">
    <name type="scientific">Streptomyces durmitorensis</name>
    <dbReference type="NCBI Taxonomy" id="319947"/>
    <lineage>
        <taxon>Bacteria</taxon>
        <taxon>Bacillati</taxon>
        <taxon>Actinomycetota</taxon>
        <taxon>Actinomycetes</taxon>
        <taxon>Kitasatosporales</taxon>
        <taxon>Streptomycetaceae</taxon>
        <taxon>Streptomyces</taxon>
    </lineage>
</organism>
<keyword evidence="1" id="KW-0812">Transmembrane</keyword>
<sequence length="73" mass="7923">MKYDILQILGAVLMCFSAQGLIRLLIDHDYTGFMGWLPGGFAALLIAYAVALTAGVLLTGWSHTRAKALGRRN</sequence>
<feature type="transmembrane region" description="Helical" evidence="1">
    <location>
        <begin position="36"/>
        <end position="61"/>
    </location>
</feature>
<dbReference type="EMBL" id="CP097289">
    <property type="protein sequence ID" value="UQT57694.1"/>
    <property type="molecule type" value="Genomic_DNA"/>
</dbReference>
<name>A0ABY4PWY0_9ACTN</name>
<evidence type="ECO:0000313" key="2">
    <source>
        <dbReference type="EMBL" id="UQT57694.1"/>
    </source>
</evidence>
<evidence type="ECO:0000256" key="1">
    <source>
        <dbReference type="SAM" id="Phobius"/>
    </source>
</evidence>
<keyword evidence="3" id="KW-1185">Reference proteome</keyword>
<dbReference type="RefSeq" id="WP_249589083.1">
    <property type="nucleotide sequence ID" value="NZ_BAAAQL010000065.1"/>
</dbReference>
<protein>
    <recommendedName>
        <fullName evidence="4">Integral membrane protein</fullName>
    </recommendedName>
</protein>
<reference evidence="2 3" key="1">
    <citation type="submission" date="2022-05" db="EMBL/GenBank/DDBJ databases">
        <authorList>
            <person name="Zhou X."/>
            <person name="Li K."/>
            <person name="Man Y."/>
        </authorList>
    </citation>
    <scope>NUCLEOTIDE SEQUENCE [LARGE SCALE GENOMIC DNA]</scope>
    <source>
        <strain evidence="2 3">MS405</strain>
    </source>
</reference>
<keyword evidence="1" id="KW-1133">Transmembrane helix</keyword>
<dbReference type="Proteomes" id="UP000829992">
    <property type="component" value="Chromosome"/>
</dbReference>
<proteinExistence type="predicted"/>